<name>A0ACB8CZ79_DERSI</name>
<proteinExistence type="predicted"/>
<evidence type="ECO:0000313" key="1">
    <source>
        <dbReference type="EMBL" id="KAH7954452.1"/>
    </source>
</evidence>
<protein>
    <submittedName>
        <fullName evidence="1">Uncharacterized protein</fullName>
    </submittedName>
</protein>
<reference evidence="1" key="1">
    <citation type="submission" date="2020-05" db="EMBL/GenBank/DDBJ databases">
        <title>Large-scale comparative analyses of tick genomes elucidate their genetic diversity and vector capacities.</title>
        <authorList>
            <person name="Jia N."/>
            <person name="Wang J."/>
            <person name="Shi W."/>
            <person name="Du L."/>
            <person name="Sun Y."/>
            <person name="Zhan W."/>
            <person name="Jiang J."/>
            <person name="Wang Q."/>
            <person name="Zhang B."/>
            <person name="Ji P."/>
            <person name="Sakyi L.B."/>
            <person name="Cui X."/>
            <person name="Yuan T."/>
            <person name="Jiang B."/>
            <person name="Yang W."/>
            <person name="Lam T.T.-Y."/>
            <person name="Chang Q."/>
            <person name="Ding S."/>
            <person name="Wang X."/>
            <person name="Zhu J."/>
            <person name="Ruan X."/>
            <person name="Zhao L."/>
            <person name="Wei J."/>
            <person name="Que T."/>
            <person name="Du C."/>
            <person name="Cheng J."/>
            <person name="Dai P."/>
            <person name="Han X."/>
            <person name="Huang E."/>
            <person name="Gao Y."/>
            <person name="Liu J."/>
            <person name="Shao H."/>
            <person name="Ye R."/>
            <person name="Li L."/>
            <person name="Wei W."/>
            <person name="Wang X."/>
            <person name="Wang C."/>
            <person name="Yang T."/>
            <person name="Huo Q."/>
            <person name="Li W."/>
            <person name="Guo W."/>
            <person name="Chen H."/>
            <person name="Zhou L."/>
            <person name="Ni X."/>
            <person name="Tian J."/>
            <person name="Zhou Y."/>
            <person name="Sheng Y."/>
            <person name="Liu T."/>
            <person name="Pan Y."/>
            <person name="Xia L."/>
            <person name="Li J."/>
            <person name="Zhao F."/>
            <person name="Cao W."/>
        </authorList>
    </citation>
    <scope>NUCLEOTIDE SEQUENCE</scope>
    <source>
        <strain evidence="1">Dsil-2018</strain>
    </source>
</reference>
<dbReference type="EMBL" id="CM023473">
    <property type="protein sequence ID" value="KAH7954452.1"/>
    <property type="molecule type" value="Genomic_DNA"/>
</dbReference>
<accession>A0ACB8CZ79</accession>
<organism evidence="1 2">
    <name type="scientific">Dermacentor silvarum</name>
    <name type="common">Tick</name>
    <dbReference type="NCBI Taxonomy" id="543639"/>
    <lineage>
        <taxon>Eukaryota</taxon>
        <taxon>Metazoa</taxon>
        <taxon>Ecdysozoa</taxon>
        <taxon>Arthropoda</taxon>
        <taxon>Chelicerata</taxon>
        <taxon>Arachnida</taxon>
        <taxon>Acari</taxon>
        <taxon>Parasitiformes</taxon>
        <taxon>Ixodida</taxon>
        <taxon>Ixodoidea</taxon>
        <taxon>Ixodidae</taxon>
        <taxon>Rhipicephalinae</taxon>
        <taxon>Dermacentor</taxon>
    </lineage>
</organism>
<gene>
    <name evidence="1" type="ORF">HPB49_018752</name>
</gene>
<evidence type="ECO:0000313" key="2">
    <source>
        <dbReference type="Proteomes" id="UP000821865"/>
    </source>
</evidence>
<dbReference type="Proteomes" id="UP000821865">
    <property type="component" value="Chromosome 4"/>
</dbReference>
<keyword evidence="2" id="KW-1185">Reference proteome</keyword>
<sequence length="331" mass="38368">MESTVYAQNKAQQNDVICDWFRLSPREYSPLVIFQAGGSFEKGDLTEAVQALTREGNEHTGMTSTAMLSASLSRHYEGNSWIPERDHRTEGWFLVGSPVGMLIISAAYLYFVKVAGPWCMARRKPLALTHFLLVYNVAAAMLSAFFGCRFIKLGYWDCGYHILQDVDLSQRRCSLEILRLSWWFLVFRVFEMSDTVLFVLRKKTDQVSGLHVFHHLIIPWGMWLNMNYALQPISMFGTCLNCFVHVVMYTYYFLAALGARYRKFLWWKKHLTTLQMAQFIANIAFCLCMLCSTGDYAKLFVSIGTVQCIIFFAWFLSFYIKVYKKYCACRL</sequence>
<comment type="caution">
    <text evidence="1">The sequence shown here is derived from an EMBL/GenBank/DDBJ whole genome shotgun (WGS) entry which is preliminary data.</text>
</comment>